<dbReference type="Pfam" id="PF12833">
    <property type="entry name" value="HTH_18"/>
    <property type="match status" value="1"/>
</dbReference>
<dbReference type="RefSeq" id="WP_251972771.1">
    <property type="nucleotide sequence ID" value="NZ_AP025730.1"/>
</dbReference>
<reference evidence="5" key="1">
    <citation type="submission" date="2022-04" db="EMBL/GenBank/DDBJ databases">
        <title>Whole genome sequence of Sphaerotilus sp. FB-5.</title>
        <authorList>
            <person name="Takeda M."/>
            <person name="Narihara S."/>
            <person name="Akimoto M."/>
            <person name="Akimoto R."/>
            <person name="Nishiyashiki S."/>
            <person name="Murakami T."/>
        </authorList>
    </citation>
    <scope>NUCLEOTIDE SEQUENCE</scope>
    <source>
        <strain evidence="5">FB-5</strain>
    </source>
</reference>
<evidence type="ECO:0000256" key="3">
    <source>
        <dbReference type="ARBA" id="ARBA00023163"/>
    </source>
</evidence>
<dbReference type="Proteomes" id="UP001057498">
    <property type="component" value="Chromosome"/>
</dbReference>
<dbReference type="SUPFAM" id="SSF51182">
    <property type="entry name" value="RmlC-like cupins"/>
    <property type="match status" value="1"/>
</dbReference>
<dbReference type="EMBL" id="AP025730">
    <property type="protein sequence ID" value="BDI04667.1"/>
    <property type="molecule type" value="Genomic_DNA"/>
</dbReference>
<feature type="domain" description="HTH araC/xylS-type" evidence="4">
    <location>
        <begin position="163"/>
        <end position="260"/>
    </location>
</feature>
<keyword evidence="3" id="KW-0804">Transcription</keyword>
<evidence type="ECO:0000256" key="1">
    <source>
        <dbReference type="ARBA" id="ARBA00023015"/>
    </source>
</evidence>
<organism evidence="5 6">
    <name type="scientific">Sphaerotilus microaerophilus</name>
    <dbReference type="NCBI Taxonomy" id="2914710"/>
    <lineage>
        <taxon>Bacteria</taxon>
        <taxon>Pseudomonadati</taxon>
        <taxon>Pseudomonadota</taxon>
        <taxon>Betaproteobacteria</taxon>
        <taxon>Burkholderiales</taxon>
        <taxon>Sphaerotilaceae</taxon>
        <taxon>Sphaerotilus</taxon>
    </lineage>
</organism>
<accession>A0ABN6PKH6</accession>
<keyword evidence="2" id="KW-0238">DNA-binding</keyword>
<dbReference type="Gene3D" id="1.10.10.60">
    <property type="entry name" value="Homeodomain-like"/>
    <property type="match status" value="1"/>
</dbReference>
<proteinExistence type="predicted"/>
<dbReference type="CDD" id="cd06124">
    <property type="entry name" value="cupin_NimR-like_N"/>
    <property type="match status" value="1"/>
</dbReference>
<dbReference type="InterPro" id="IPR009057">
    <property type="entry name" value="Homeodomain-like_sf"/>
</dbReference>
<dbReference type="InterPro" id="IPR014710">
    <property type="entry name" value="RmlC-like_jellyroll"/>
</dbReference>
<dbReference type="InterPro" id="IPR018060">
    <property type="entry name" value="HTH_AraC"/>
</dbReference>
<evidence type="ECO:0000313" key="5">
    <source>
        <dbReference type="EMBL" id="BDI04667.1"/>
    </source>
</evidence>
<protein>
    <submittedName>
        <fullName evidence="5">AraC family transcriptional regulator</fullName>
    </submittedName>
</protein>
<evidence type="ECO:0000313" key="6">
    <source>
        <dbReference type="Proteomes" id="UP001057498"/>
    </source>
</evidence>
<dbReference type="SMART" id="SM00342">
    <property type="entry name" value="HTH_ARAC"/>
    <property type="match status" value="1"/>
</dbReference>
<dbReference type="InterPro" id="IPR011051">
    <property type="entry name" value="RmlC_Cupin_sf"/>
</dbReference>
<dbReference type="PANTHER" id="PTHR11019">
    <property type="entry name" value="HTH-TYPE TRANSCRIPTIONAL REGULATOR NIMR"/>
    <property type="match status" value="1"/>
</dbReference>
<dbReference type="Gene3D" id="2.60.120.10">
    <property type="entry name" value="Jelly Rolls"/>
    <property type="match status" value="1"/>
</dbReference>
<sequence>MPRNAPTLHQPPYRDALPAPIVFRAEQMPAQATYPTHRHAWGEFVYAFSGVMEVELAEEHYLAPPQFGIWLPPGVEHRGLNRRETLFSSLYVSAELCAALPVTTCALAVSPLARAVLEHLRAEPPALPHSPDAQRLLQVLVDQLAHARCVGSYLPRSDDPVLGALLQALQAHPGDSRALAKLAAQHHSTERTLSRRCQRDLGMTFAEWRQRLRVVAALPRLEAGEKVETIALDLGYASASAFIAMFHRMTGVTPDEQRTGRLTASSARAADR</sequence>
<evidence type="ECO:0000256" key="2">
    <source>
        <dbReference type="ARBA" id="ARBA00023125"/>
    </source>
</evidence>
<dbReference type="InterPro" id="IPR003313">
    <property type="entry name" value="AraC-bd"/>
</dbReference>
<gene>
    <name evidence="5" type="ORF">CATMQ487_16370</name>
</gene>
<dbReference type="PANTHER" id="PTHR11019:SF190">
    <property type="entry name" value="ARAC-FAMILY REGULATORY PROTEIN"/>
    <property type="match status" value="1"/>
</dbReference>
<dbReference type="Pfam" id="PF02311">
    <property type="entry name" value="AraC_binding"/>
    <property type="match status" value="1"/>
</dbReference>
<dbReference type="PROSITE" id="PS01124">
    <property type="entry name" value="HTH_ARAC_FAMILY_2"/>
    <property type="match status" value="1"/>
</dbReference>
<keyword evidence="1" id="KW-0805">Transcription regulation</keyword>
<name>A0ABN6PKH6_9BURK</name>
<keyword evidence="6" id="KW-1185">Reference proteome</keyword>
<dbReference type="SUPFAM" id="SSF46689">
    <property type="entry name" value="Homeodomain-like"/>
    <property type="match status" value="1"/>
</dbReference>
<evidence type="ECO:0000259" key="4">
    <source>
        <dbReference type="PROSITE" id="PS01124"/>
    </source>
</evidence>